<evidence type="ECO:0000259" key="7">
    <source>
        <dbReference type="Pfam" id="PF18135"/>
    </source>
</evidence>
<dbReference type="Pfam" id="PF02384">
    <property type="entry name" value="N6_Mtase"/>
    <property type="match status" value="1"/>
</dbReference>
<dbReference type="PANTHER" id="PTHR33841:SF1">
    <property type="entry name" value="DNA METHYLTRANSFERASE A"/>
    <property type="match status" value="1"/>
</dbReference>
<evidence type="ECO:0000313" key="8">
    <source>
        <dbReference type="EMBL" id="EAK1948161.1"/>
    </source>
</evidence>
<organism evidence="8">
    <name type="scientific">Campylobacter jejuni</name>
    <dbReference type="NCBI Taxonomy" id="197"/>
    <lineage>
        <taxon>Bacteria</taxon>
        <taxon>Pseudomonadati</taxon>
        <taxon>Campylobacterota</taxon>
        <taxon>Epsilonproteobacteria</taxon>
        <taxon>Campylobacterales</taxon>
        <taxon>Campylobacteraceae</taxon>
        <taxon>Campylobacter</taxon>
    </lineage>
</organism>
<dbReference type="EC" id="2.1.1.72" evidence="2"/>
<gene>
    <name evidence="8" type="ORF">BG735_05835</name>
</gene>
<evidence type="ECO:0000256" key="1">
    <source>
        <dbReference type="ARBA" id="ARBA00006594"/>
    </source>
</evidence>
<dbReference type="EMBL" id="AACEEA010000018">
    <property type="protein sequence ID" value="EAK1948161.1"/>
    <property type="molecule type" value="Genomic_DNA"/>
</dbReference>
<dbReference type="PRINTS" id="PR00507">
    <property type="entry name" value="N12N6MTFRASE"/>
</dbReference>
<comment type="catalytic activity">
    <reaction evidence="5">
        <text>a 2'-deoxyadenosine in DNA + S-adenosyl-L-methionine = an N(6)-methyl-2'-deoxyadenosine in DNA + S-adenosyl-L-homocysteine + H(+)</text>
        <dbReference type="Rhea" id="RHEA:15197"/>
        <dbReference type="Rhea" id="RHEA-COMP:12418"/>
        <dbReference type="Rhea" id="RHEA-COMP:12419"/>
        <dbReference type="ChEBI" id="CHEBI:15378"/>
        <dbReference type="ChEBI" id="CHEBI:57856"/>
        <dbReference type="ChEBI" id="CHEBI:59789"/>
        <dbReference type="ChEBI" id="CHEBI:90615"/>
        <dbReference type="ChEBI" id="CHEBI:90616"/>
        <dbReference type="EC" id="2.1.1.72"/>
    </reaction>
</comment>
<reference evidence="8" key="1">
    <citation type="submission" date="2018-05" db="EMBL/GenBank/DDBJ databases">
        <authorList>
            <consortium name="NARMS: The National Antimicrobial Resistance Monitoring System"/>
        </authorList>
    </citation>
    <scope>NUCLEOTIDE SEQUENCE</scope>
    <source>
        <strain evidence="8">FSIS1607372</strain>
    </source>
</reference>
<proteinExistence type="inferred from homology"/>
<dbReference type="InterPro" id="IPR041635">
    <property type="entry name" value="Type_ISP_LLaBIII_C"/>
</dbReference>
<dbReference type="InterPro" id="IPR003356">
    <property type="entry name" value="DNA_methylase_A-5"/>
</dbReference>
<evidence type="ECO:0000256" key="2">
    <source>
        <dbReference type="ARBA" id="ARBA00011900"/>
    </source>
</evidence>
<protein>
    <recommendedName>
        <fullName evidence="2">site-specific DNA-methyltransferase (adenine-specific)</fullName>
        <ecNumber evidence="2">2.1.1.72</ecNumber>
    </recommendedName>
</protein>
<dbReference type="SUPFAM" id="SSF53335">
    <property type="entry name" value="S-adenosyl-L-methionine-dependent methyltransferases"/>
    <property type="match status" value="1"/>
</dbReference>
<evidence type="ECO:0000256" key="4">
    <source>
        <dbReference type="ARBA" id="ARBA00022679"/>
    </source>
</evidence>
<accession>A0A5T0Q021</accession>
<dbReference type="Pfam" id="PF18135">
    <property type="entry name" value="Type_ISP_C"/>
    <property type="match status" value="1"/>
</dbReference>
<dbReference type="Gene3D" id="3.40.50.150">
    <property type="entry name" value="Vaccinia Virus protein VP39"/>
    <property type="match status" value="1"/>
</dbReference>
<evidence type="ECO:0000256" key="5">
    <source>
        <dbReference type="ARBA" id="ARBA00047942"/>
    </source>
</evidence>
<sequence>MLKTYLENIKDISINDKEHTHRTALQNLLQAIKDNQDKQNKISIKQEPNNDKEGRGAPDFLITKDFLTLGYIENKRVNANLDNIITSDQILKYTKLSPNIILTDYLRFVLLSLNEKNEIIICKEVKICSLDEIKSIIKNQSLLETKTKELNELFAIFFSKIPNPINSALDFANHLSLRTRILKDELLLSIENEALISLFNTFKETLYKELSYEEFCDSFAQTLTYSLFLAKLNNDTAKEIDLNNAKKFIPKSFPLIRTMSGFLDDSFENLENIKWLLEEIINIINHIDITSIIKELNKTGEKDLFNRPTILSTHKDPYLHFYETFLASYDPKLREVRGVYYTPAPVVIFIINAIDEVLKQDFNHKKGLSEALDKNITLLDFATGTGTFLLEAFRKALEPISKNSVNYNPKALIDKFCGFEFLIAPYTIAHLKLSQSFKEEFNSPLNDNESLKIALTNTLYSKSISKEQNDQNTLFTLIDLTKEFKKAQKIKEEQILIITGNPPYSGASSNKGLYEDEIKISYGLEPSKANLNDEQKKWISSYLKEKSKQNTSTFKAIYEKHKLENEKNPKWLLDDYVKFIRFAQSKIDSQESGIFAFISNNGFLDNPTFRGMRYSLMQSFDKIYILNLHGDTNKKEKAPDGSKDDNVFDIMQGVSINIFIKQNSKVKNTKIYYHDLYGKRKDKYEFLYENNLNSIKWTLVKNNEPFYLFLPQNNDLLEEYNKGISVKDIFMLSSVGIVSGRDKFVISNSDNLESLENLKTRIKRFLSLDIESARKEFDLGQDSRDWKIEYAQKELKDTQNNSFNYKKIYYRPFDIRWTYYTGQSKGFHCMPRREVMEHFLEGKNLGLSIPRQLKDSKTEWNHCFLTTTITDQALASGGNGPNNIFPLYLYPTTRSKKFLKKENPNFNEENFTSKIENFKESFRAFIDELYKEKFSPEDILGYIYAVLFHKFYREKYLDFLKTDFPKILFTKDKNTFKNLSKLGLKLVNLHLLKNDELDFNVGEALFKDIKNKNLKIQKIKYNKDTKELFINESLYFTKVSLEIYEFKIGGYAVLDKYLKSHKEEDIDHNHFTLIIQTLNETLKIQDEISKINLS</sequence>
<dbReference type="GO" id="GO:0009007">
    <property type="term" value="F:site-specific DNA-methyltransferase (adenine-specific) activity"/>
    <property type="evidence" value="ECO:0007669"/>
    <property type="project" value="UniProtKB-EC"/>
</dbReference>
<dbReference type="InterPro" id="IPR050953">
    <property type="entry name" value="N4_N6_ade-DNA_methylase"/>
</dbReference>
<name>A0A5T0Q021_CAMJU</name>
<dbReference type="RefSeq" id="WP_134240031.1">
    <property type="nucleotide sequence ID" value="NZ_JAKKYI010000009.1"/>
</dbReference>
<dbReference type="GO" id="GO:0003677">
    <property type="term" value="F:DNA binding"/>
    <property type="evidence" value="ECO:0007669"/>
    <property type="project" value="InterPro"/>
</dbReference>
<keyword evidence="3 8" id="KW-0489">Methyltransferase</keyword>
<comment type="similarity">
    <text evidence="1">Belongs to the N(4)/N(6)-methyltransferase family.</text>
</comment>
<evidence type="ECO:0000256" key="3">
    <source>
        <dbReference type="ARBA" id="ARBA00022603"/>
    </source>
</evidence>
<keyword evidence="4 8" id="KW-0808">Transferase</keyword>
<dbReference type="PANTHER" id="PTHR33841">
    <property type="entry name" value="DNA METHYLTRANSFERASE YEEA-RELATED"/>
    <property type="match status" value="1"/>
</dbReference>
<feature type="domain" description="DNA methylase adenine-specific" evidence="6">
    <location>
        <begin position="320"/>
        <end position="527"/>
    </location>
</feature>
<dbReference type="InterPro" id="IPR029063">
    <property type="entry name" value="SAM-dependent_MTases_sf"/>
</dbReference>
<comment type="caution">
    <text evidence="8">The sequence shown here is derived from an EMBL/GenBank/DDBJ whole genome shotgun (WGS) entry which is preliminary data.</text>
</comment>
<dbReference type="AlphaFoldDB" id="A0A5T0Q021"/>
<feature type="domain" description="Type ISP restriction-modification enzyme LLaBIII C-terminal specificity" evidence="7">
    <location>
        <begin position="728"/>
        <end position="1069"/>
    </location>
</feature>
<evidence type="ECO:0000259" key="6">
    <source>
        <dbReference type="Pfam" id="PF02384"/>
    </source>
</evidence>
<dbReference type="GO" id="GO:0008170">
    <property type="term" value="F:N-methyltransferase activity"/>
    <property type="evidence" value="ECO:0007669"/>
    <property type="project" value="InterPro"/>
</dbReference>
<dbReference type="GO" id="GO:0032259">
    <property type="term" value="P:methylation"/>
    <property type="evidence" value="ECO:0007669"/>
    <property type="project" value="UniProtKB-KW"/>
</dbReference>